<dbReference type="Proteomes" id="UP001597264">
    <property type="component" value="Unassembled WGS sequence"/>
</dbReference>
<organism evidence="1 2">
    <name type="scientific">Microbulbifer celer</name>
    <dbReference type="NCBI Taxonomy" id="435905"/>
    <lineage>
        <taxon>Bacteria</taxon>
        <taxon>Pseudomonadati</taxon>
        <taxon>Pseudomonadota</taxon>
        <taxon>Gammaproteobacteria</taxon>
        <taxon>Cellvibrionales</taxon>
        <taxon>Microbulbiferaceae</taxon>
        <taxon>Microbulbifer</taxon>
    </lineage>
</organism>
<dbReference type="InterPro" id="IPR014054">
    <property type="entry name" value="Phage_regulatory_Rha"/>
</dbReference>
<gene>
    <name evidence="1" type="ORF">ACFQ2X_07420</name>
</gene>
<dbReference type="NCBIfam" id="TIGR02681">
    <property type="entry name" value="phage_pRha"/>
    <property type="match status" value="1"/>
</dbReference>
<dbReference type="Pfam" id="PF09669">
    <property type="entry name" value="Phage_pRha"/>
    <property type="match status" value="1"/>
</dbReference>
<evidence type="ECO:0000313" key="2">
    <source>
        <dbReference type="Proteomes" id="UP001597264"/>
    </source>
</evidence>
<proteinExistence type="predicted"/>
<dbReference type="EMBL" id="JBHTLR010000007">
    <property type="protein sequence ID" value="MFD1216421.1"/>
    <property type="molecule type" value="Genomic_DNA"/>
</dbReference>
<sequence>MTAQPLIPTDAIVLHDNQVRTTSLKVAEAFGKRHDNVIRKLQTIDCSQKFNELNFEGIEYTDGRGRQKPAFEMTKDGFVFLVMGFTGHKAAQVKEAYIAAFNEMAAQLYGGPIQGLTPAQQREIQQIVSRLAQRPGNTYASLYRGLKDHFQVGTYKDIPAERFGSAKAFLMGVESIEGDYEPAPPTLYHYPIETAKPRTMPLPQQAWLTHEAVLDPGYGRPCEKLLNELAANGHDISGAAQEYKALYLLARTGSSIMHEMRDLADNALMRGLNTWFGPRH</sequence>
<keyword evidence="2" id="KW-1185">Reference proteome</keyword>
<name>A0ABW3U975_9GAMM</name>
<accession>A0ABW3U975</accession>
<evidence type="ECO:0000313" key="1">
    <source>
        <dbReference type="EMBL" id="MFD1216421.1"/>
    </source>
</evidence>
<reference evidence="2" key="1">
    <citation type="journal article" date="2019" name="Int. J. Syst. Evol. Microbiol.">
        <title>The Global Catalogue of Microorganisms (GCM) 10K type strain sequencing project: providing services to taxonomists for standard genome sequencing and annotation.</title>
        <authorList>
            <consortium name="The Broad Institute Genomics Platform"/>
            <consortium name="The Broad Institute Genome Sequencing Center for Infectious Disease"/>
            <person name="Wu L."/>
            <person name="Ma J."/>
        </authorList>
    </citation>
    <scope>NUCLEOTIDE SEQUENCE [LARGE SCALE GENOMIC DNA]</scope>
    <source>
        <strain evidence="2">CCUG 54356</strain>
    </source>
</reference>
<comment type="caution">
    <text evidence="1">The sequence shown here is derived from an EMBL/GenBank/DDBJ whole genome shotgun (WGS) entry which is preliminary data.</text>
</comment>
<dbReference type="RefSeq" id="WP_230438518.1">
    <property type="nucleotide sequence ID" value="NZ_CP087715.1"/>
</dbReference>
<protein>
    <submittedName>
        <fullName evidence="1">Rha family transcriptional regulator</fullName>
    </submittedName>
</protein>